<dbReference type="AlphaFoldDB" id="A0A4Y2DZ65"/>
<organism evidence="2 3">
    <name type="scientific">Araneus ventricosus</name>
    <name type="common">Orbweaver spider</name>
    <name type="synonym">Epeira ventricosa</name>
    <dbReference type="NCBI Taxonomy" id="182803"/>
    <lineage>
        <taxon>Eukaryota</taxon>
        <taxon>Metazoa</taxon>
        <taxon>Ecdysozoa</taxon>
        <taxon>Arthropoda</taxon>
        <taxon>Chelicerata</taxon>
        <taxon>Arachnida</taxon>
        <taxon>Araneae</taxon>
        <taxon>Araneomorphae</taxon>
        <taxon>Entelegynae</taxon>
        <taxon>Araneoidea</taxon>
        <taxon>Araneidae</taxon>
        <taxon>Araneus</taxon>
    </lineage>
</organism>
<dbReference type="EMBL" id="BGPR01000475">
    <property type="protein sequence ID" value="GBM22152.1"/>
    <property type="molecule type" value="Genomic_DNA"/>
</dbReference>
<evidence type="ECO:0000313" key="2">
    <source>
        <dbReference type="EMBL" id="GBM22152.1"/>
    </source>
</evidence>
<evidence type="ECO:0000256" key="1">
    <source>
        <dbReference type="SAM" id="MobiDB-lite"/>
    </source>
</evidence>
<dbReference type="Proteomes" id="UP000499080">
    <property type="component" value="Unassembled WGS sequence"/>
</dbReference>
<gene>
    <name evidence="2" type="ORF">AVEN_190812_1</name>
</gene>
<reference evidence="2 3" key="1">
    <citation type="journal article" date="2019" name="Sci. Rep.">
        <title>Orb-weaving spider Araneus ventricosus genome elucidates the spidroin gene catalogue.</title>
        <authorList>
            <person name="Kono N."/>
            <person name="Nakamura H."/>
            <person name="Ohtoshi R."/>
            <person name="Moran D.A.P."/>
            <person name="Shinohara A."/>
            <person name="Yoshida Y."/>
            <person name="Fujiwara M."/>
            <person name="Mori M."/>
            <person name="Tomita M."/>
            <person name="Arakawa K."/>
        </authorList>
    </citation>
    <scope>NUCLEOTIDE SEQUENCE [LARGE SCALE GENOMIC DNA]</scope>
</reference>
<proteinExistence type="predicted"/>
<feature type="compositionally biased region" description="Polar residues" evidence="1">
    <location>
        <begin position="153"/>
        <end position="164"/>
    </location>
</feature>
<keyword evidence="3" id="KW-1185">Reference proteome</keyword>
<name>A0A4Y2DZ65_ARAVE</name>
<evidence type="ECO:0000313" key="3">
    <source>
        <dbReference type="Proteomes" id="UP000499080"/>
    </source>
</evidence>
<comment type="caution">
    <text evidence="2">The sequence shown here is derived from an EMBL/GenBank/DDBJ whole genome shotgun (WGS) entry which is preliminary data.</text>
</comment>
<accession>A0A4Y2DZ65</accession>
<feature type="region of interest" description="Disordered" evidence="1">
    <location>
        <begin position="108"/>
        <end position="169"/>
    </location>
</feature>
<protein>
    <submittedName>
        <fullName evidence="2">Uncharacterized protein</fullName>
    </submittedName>
</protein>
<feature type="compositionally biased region" description="Polar residues" evidence="1">
    <location>
        <begin position="133"/>
        <end position="142"/>
    </location>
</feature>
<sequence>MRRLVQVGGGEVVLVQEQVQVQVEEVVQVQEQVQAQALGSAQEQEQVPGGQGGMSQSGGFGVGEEGSKGKKGRRTEVQVTGAEFSGGGEVFCAGAGSVWRGGMFRCRSRFSTKSSPGSDCDKGGKREEDSGEVGSSLSQEQVQMEMESVRQGKVQSESGNGSHSAQDRFSGGGEWFWCRIQSSLEGQLKRSSG</sequence>
<feature type="region of interest" description="Disordered" evidence="1">
    <location>
        <begin position="40"/>
        <end position="80"/>
    </location>
</feature>
<feature type="compositionally biased region" description="Gly residues" evidence="1">
    <location>
        <begin position="49"/>
        <end position="64"/>
    </location>
</feature>
<feature type="compositionally biased region" description="Basic and acidic residues" evidence="1">
    <location>
        <begin position="119"/>
        <end position="128"/>
    </location>
</feature>